<keyword evidence="1" id="KW-0732">Signal</keyword>
<keyword evidence="3" id="KW-1185">Reference proteome</keyword>
<sequence>MKGIVLLGFALVQLPAYAQTQEEYRKKYRIVKTSFASNKTPPIRILKQDTLISLHTLLTPVSVAPTAPATIETLTSTITVETGTITLEPTVNPKSIRIASGATLREKSQTRLLKVVPTTFKELQSAENPLSSAVKTYYSGILQKRYPIGSVVTYTVERKLPAGKVMVEEKITVTKDYLDGIAIDVVTVGDADKLPNGGFVKFDEDKVWVNPNLRGGKDSELHYYQLKNRRPISLRSVNFSLTALTMPVKYRFSGERKNGKSFAEDFSSAINVNVFWGVSLNRTSFQYREKVGNISNNHKFTFGAIAGVSTVTLTKSNTTAADTPILDATEITKGLLSTGVGVAYSFNKATVGAFLGSDFSIGKDAKRWDYNGKRWLGIAFGYSIFSI</sequence>
<comment type="caution">
    <text evidence="2">The sequence shown here is derived from an EMBL/GenBank/DDBJ whole genome shotgun (WGS) entry which is preliminary data.</text>
</comment>
<dbReference type="EMBL" id="JAGETX010000010">
    <property type="protein sequence ID" value="MBO3272169.1"/>
    <property type="molecule type" value="Genomic_DNA"/>
</dbReference>
<reference evidence="2 3" key="1">
    <citation type="submission" date="2021-03" db="EMBL/GenBank/DDBJ databases">
        <authorList>
            <person name="Kim M.K."/>
        </authorList>
    </citation>
    <scope>NUCLEOTIDE SEQUENCE [LARGE SCALE GENOMIC DNA]</scope>
    <source>
        <strain evidence="2 3">BT507</strain>
    </source>
</reference>
<dbReference type="RefSeq" id="WP_208308447.1">
    <property type="nucleotide sequence ID" value="NZ_JAGETX010000010.1"/>
</dbReference>
<evidence type="ECO:0000313" key="3">
    <source>
        <dbReference type="Proteomes" id="UP000670527"/>
    </source>
</evidence>
<evidence type="ECO:0000256" key="1">
    <source>
        <dbReference type="SAM" id="SignalP"/>
    </source>
</evidence>
<accession>A0ABS3TEU4</accession>
<gene>
    <name evidence="2" type="ORF">J4D97_16045</name>
</gene>
<protein>
    <submittedName>
        <fullName evidence="2">Uncharacterized protein</fullName>
    </submittedName>
</protein>
<dbReference type="Proteomes" id="UP000670527">
    <property type="component" value="Unassembled WGS sequence"/>
</dbReference>
<feature type="chain" id="PRO_5046465015" evidence="1">
    <location>
        <begin position="19"/>
        <end position="387"/>
    </location>
</feature>
<proteinExistence type="predicted"/>
<name>A0ABS3TEU4_9BACT</name>
<organism evidence="2 3">
    <name type="scientific">Hymenobacter defluvii</name>
    <dbReference type="NCBI Taxonomy" id="2054411"/>
    <lineage>
        <taxon>Bacteria</taxon>
        <taxon>Pseudomonadati</taxon>
        <taxon>Bacteroidota</taxon>
        <taxon>Cytophagia</taxon>
        <taxon>Cytophagales</taxon>
        <taxon>Hymenobacteraceae</taxon>
        <taxon>Hymenobacter</taxon>
    </lineage>
</organism>
<evidence type="ECO:0000313" key="2">
    <source>
        <dbReference type="EMBL" id="MBO3272169.1"/>
    </source>
</evidence>
<feature type="signal peptide" evidence="1">
    <location>
        <begin position="1"/>
        <end position="18"/>
    </location>
</feature>